<dbReference type="AlphaFoldDB" id="E3LW89"/>
<proteinExistence type="predicted"/>
<sequence length="213" mass="23400">MEPTSSPLEKSGKQLVAEKFNAAVRDIKNELIRRGYGKEEDLKSQVAVLTSVAEMLNGVDLKSKYPVQPRRKWGDSLREFITRERLVNGSSKRMEQLDVVEVILKYIKPDSVDDTADGEEKGSTTVSPGLPVLVPIPPLTIQDPVQPPVLSLTPELPDVLPTGAGFNFPPAPMLNFPRTKTNKVTPNEVEEPSSSAIAQPAEDSEEEELDVLN</sequence>
<gene>
    <name evidence="2" type="ORF">CRE_02854</name>
</gene>
<name>E3LW89_CAERE</name>
<dbReference type="HOGENOM" id="CLU_1295453_0_0_1"/>
<protein>
    <submittedName>
        <fullName evidence="2">Uncharacterized protein</fullName>
    </submittedName>
</protein>
<reference evidence="2" key="1">
    <citation type="submission" date="2007-07" db="EMBL/GenBank/DDBJ databases">
        <title>PCAP assembly of the Caenorhabditis remanei genome.</title>
        <authorList>
            <consortium name="The Caenorhabditis remanei Sequencing Consortium"/>
            <person name="Wilson R.K."/>
        </authorList>
    </citation>
    <scope>NUCLEOTIDE SEQUENCE [LARGE SCALE GENOMIC DNA]</scope>
    <source>
        <strain evidence="2">PB4641</strain>
    </source>
</reference>
<accession>E3LW89</accession>
<evidence type="ECO:0000313" key="2">
    <source>
        <dbReference type="EMBL" id="EFO83550.1"/>
    </source>
</evidence>
<feature type="region of interest" description="Disordered" evidence="1">
    <location>
        <begin position="168"/>
        <end position="213"/>
    </location>
</feature>
<feature type="compositionally biased region" description="Acidic residues" evidence="1">
    <location>
        <begin position="202"/>
        <end position="213"/>
    </location>
</feature>
<evidence type="ECO:0000313" key="3">
    <source>
        <dbReference type="Proteomes" id="UP000008281"/>
    </source>
</evidence>
<organism evidence="3">
    <name type="scientific">Caenorhabditis remanei</name>
    <name type="common">Caenorhabditis vulgaris</name>
    <dbReference type="NCBI Taxonomy" id="31234"/>
    <lineage>
        <taxon>Eukaryota</taxon>
        <taxon>Metazoa</taxon>
        <taxon>Ecdysozoa</taxon>
        <taxon>Nematoda</taxon>
        <taxon>Chromadorea</taxon>
        <taxon>Rhabditida</taxon>
        <taxon>Rhabditina</taxon>
        <taxon>Rhabditomorpha</taxon>
        <taxon>Rhabditoidea</taxon>
        <taxon>Rhabditidae</taxon>
        <taxon>Peloderinae</taxon>
        <taxon>Caenorhabditis</taxon>
    </lineage>
</organism>
<keyword evidence="3" id="KW-1185">Reference proteome</keyword>
<dbReference type="EMBL" id="DS268417">
    <property type="protein sequence ID" value="EFO83550.1"/>
    <property type="molecule type" value="Genomic_DNA"/>
</dbReference>
<dbReference type="FunCoup" id="E3LW89">
    <property type="interactions" value="1338"/>
</dbReference>
<dbReference type="InParanoid" id="E3LW89"/>
<dbReference type="Proteomes" id="UP000008281">
    <property type="component" value="Unassembled WGS sequence"/>
</dbReference>
<evidence type="ECO:0000256" key="1">
    <source>
        <dbReference type="SAM" id="MobiDB-lite"/>
    </source>
</evidence>